<dbReference type="InterPro" id="IPR003959">
    <property type="entry name" value="ATPase_AAA_core"/>
</dbReference>
<dbReference type="RefSeq" id="WP_066791261.1">
    <property type="nucleotide sequence ID" value="NZ_LWQS01000103.1"/>
</dbReference>
<dbReference type="Pfam" id="PF22977">
    <property type="entry name" value="WHD"/>
    <property type="match status" value="1"/>
</dbReference>
<sequence>MSTATAIDWVTANQRYLSAALDVIKRRLAGERDEAGLREAGQALAAARAALPALPAVERLRIIFGLTDFETELLLLCAGVELDSGLATLCATAQGDPHRFRPTIGLALAVLPAAHWSAVTPTAPLRHWRLIELAEGEPLATAPLRIDERVLHYLLGVATLDRRLQPLVRLLDPAVALPASHRQLVERIAALWEEQPAPPVQICGSDSFSRQAIAAAIGERLGRAVYLLRAEDVPAGPAEQELLARLWEREAALSGALALIAVDDGDTSRAWLGWLERVQGMVLLASADPLPSGDRLIVRVDVPQPDRTEQRSLWQQILGERSLALKGQLEPLLAQFTLNANAIRAAGLAVTTDSAADWWEACRGQARLRLDGLAQRIETAAGWDDLVLPDEHMATLRQMVAHVRQRARVYEQWGFGQRGERGLGISALFAGPSGTGKTLAAEVLANELRLDLYRIDLSAVVSKYIGETEKNLRRIFDAAEGGGAILLFDEADALFGRRSEVKDSHDRYANLEVSYLLQRMEAYRGLAILTTNMKQAIDTAFLRRIRFIVNFPFPDAAQRRRIWQRVFPPATPLAGLDWVRLAQLNLAGGNIRSIALNAAFLAADAGEPVGMRHILSAAHSEYAKLDKPLTETELRGWGC</sequence>
<keyword evidence="3" id="KW-1185">Reference proteome</keyword>
<evidence type="ECO:0000313" key="3">
    <source>
        <dbReference type="Proteomes" id="UP000078287"/>
    </source>
</evidence>
<dbReference type="InterPro" id="IPR054472">
    <property type="entry name" value="WHD"/>
</dbReference>
<dbReference type="InterPro" id="IPR003593">
    <property type="entry name" value="AAA+_ATPase"/>
</dbReference>
<dbReference type="SMART" id="SM00382">
    <property type="entry name" value="AAA"/>
    <property type="match status" value="1"/>
</dbReference>
<evidence type="ECO:0000259" key="1">
    <source>
        <dbReference type="SMART" id="SM00382"/>
    </source>
</evidence>
<feature type="domain" description="AAA+ ATPase" evidence="1">
    <location>
        <begin position="423"/>
        <end position="555"/>
    </location>
</feature>
<reference evidence="2 3" key="1">
    <citation type="submission" date="2016-04" db="EMBL/GenBank/DDBJ databases">
        <title>Chloroflexus islandicus sp. nov., a thermophilic filamentous anoxygenic phototrophic bacterium from geyser Strokkur (Iceland).</title>
        <authorList>
            <person name="Gaisin V.A."/>
            <person name="Kalashnikov A.M."/>
            <person name="Sukhacheva M.V."/>
            <person name="Grouzdev D.S."/>
            <person name="Ivanov T.M."/>
            <person name="Kuznetsov B."/>
            <person name="Gorlenko V.M."/>
        </authorList>
    </citation>
    <scope>NUCLEOTIDE SEQUENCE [LARGE SCALE GENOMIC DNA]</scope>
    <source>
        <strain evidence="3">isl-2</strain>
    </source>
</reference>
<name>A0A178LX81_9CHLR</name>
<comment type="caution">
    <text evidence="2">The sequence shown here is derived from an EMBL/GenBank/DDBJ whole genome shotgun (WGS) entry which is preliminary data.</text>
</comment>
<dbReference type="OrthoDB" id="9806903at2"/>
<dbReference type="SUPFAM" id="SSF52540">
    <property type="entry name" value="P-loop containing nucleoside triphosphate hydrolases"/>
    <property type="match status" value="1"/>
</dbReference>
<dbReference type="Gene3D" id="3.40.50.300">
    <property type="entry name" value="P-loop containing nucleotide triphosphate hydrolases"/>
    <property type="match status" value="1"/>
</dbReference>
<dbReference type="CDD" id="cd19481">
    <property type="entry name" value="RecA-like_protease"/>
    <property type="match status" value="1"/>
</dbReference>
<dbReference type="STRING" id="1707952.A6A03_05115"/>
<dbReference type="AlphaFoldDB" id="A0A178LX81"/>
<gene>
    <name evidence="2" type="ORF">A6A03_05115</name>
</gene>
<dbReference type="Proteomes" id="UP000078287">
    <property type="component" value="Unassembled WGS sequence"/>
</dbReference>
<accession>A0A178LX81</accession>
<proteinExistence type="predicted"/>
<protein>
    <submittedName>
        <fullName evidence="2">ATPase</fullName>
    </submittedName>
</protein>
<dbReference type="GO" id="GO:0005524">
    <property type="term" value="F:ATP binding"/>
    <property type="evidence" value="ECO:0007669"/>
    <property type="project" value="InterPro"/>
</dbReference>
<dbReference type="EMBL" id="LWQS01000103">
    <property type="protein sequence ID" value="OAN38271.1"/>
    <property type="molecule type" value="Genomic_DNA"/>
</dbReference>
<evidence type="ECO:0000313" key="2">
    <source>
        <dbReference type="EMBL" id="OAN38271.1"/>
    </source>
</evidence>
<dbReference type="GO" id="GO:0016887">
    <property type="term" value="F:ATP hydrolysis activity"/>
    <property type="evidence" value="ECO:0007669"/>
    <property type="project" value="InterPro"/>
</dbReference>
<organism evidence="2 3">
    <name type="scientific">Chloroflexus islandicus</name>
    <dbReference type="NCBI Taxonomy" id="1707952"/>
    <lineage>
        <taxon>Bacteria</taxon>
        <taxon>Bacillati</taxon>
        <taxon>Chloroflexota</taxon>
        <taxon>Chloroflexia</taxon>
        <taxon>Chloroflexales</taxon>
        <taxon>Chloroflexineae</taxon>
        <taxon>Chloroflexaceae</taxon>
        <taxon>Chloroflexus</taxon>
    </lineage>
</organism>
<dbReference type="PANTHER" id="PTHR46411:SF3">
    <property type="entry name" value="AAA+ ATPASE DOMAIN-CONTAINING PROTEIN"/>
    <property type="match status" value="1"/>
</dbReference>
<dbReference type="InterPro" id="IPR027417">
    <property type="entry name" value="P-loop_NTPase"/>
</dbReference>
<dbReference type="Pfam" id="PF00004">
    <property type="entry name" value="AAA"/>
    <property type="match status" value="1"/>
</dbReference>
<dbReference type="PANTHER" id="PTHR46411">
    <property type="entry name" value="FAMILY ATPASE, PUTATIVE-RELATED"/>
    <property type="match status" value="1"/>
</dbReference>